<dbReference type="SMART" id="SM00220">
    <property type="entry name" value="S_TKc"/>
    <property type="match status" value="1"/>
</dbReference>
<sequence>MSGELLKLLCLVYHTGDKPSPRDLFPVTIANTELVGDLKKTIKEEMIQTFADIEAPRLKLWDVNIPARHVDVFEKTFGDYIKNSHNPKEDTLPAKPLCHLFPKQPDEETLSIIIKEPSVHSEEEEEHYEKFRQIILTVEKKGDFSHDDEAFNGIAMWTGELPDFVKVVENKLKAKRDLPVRDKEALLREFDLSPNYDFGTSYDFTPLLEEERHGEELSELAHVMSSTGRHGGIEKWKKSLETAACSRFFFPVSDYMMKSLRTGRFVDCRFGSQSWLFSMLLKVKGEGNASYPYTPKSDFSVWKGKYPSLLCEIRSINTHDEARLHLQAAYCVRLANHQLQQENKKNKINKKKEAVIVIIYVSDDFKAHLHLFFEVEDGLPRRDTRSSHAAAAVAAAAATTTTTTTTSETENGPPAPTIFYTEEVFRLNHTPDQADPETVGTDRLRFISRLYNLFGWIDGSLLPTQLPDHYEKAVGVFKKRNGTGAGAGNGGGEGRRVEMSAFQADKYQLVDTSDPAFDELEDVYRVRRIGDESKTVYVAKRLREDRKELKILQALGTVERRCENIIHLVDTIESSVGKCIVLPKLKCVGDELSLGSEGGALRGRYIDLSRDLARGMTFLHDRNIAHLDIKPNNLVYTSEYRLQIIDFDTSVFVESEDEEMEGYIGSEGYMAPEIERWKGEVFYSPIKADRFSCGSVFKDFADVHDGDDEGLRSFAFRLRLADPCQRPQLREWCEPASLSEDGGNDSEGETLVSETEESKVQMISEIVENPRKRRQDDMSISTLIG</sequence>
<dbReference type="OrthoDB" id="4062651at2759"/>
<evidence type="ECO:0000256" key="3">
    <source>
        <dbReference type="ARBA" id="ARBA00022525"/>
    </source>
</evidence>
<evidence type="ECO:0000313" key="7">
    <source>
        <dbReference type="Proteomes" id="UP000308199"/>
    </source>
</evidence>
<dbReference type="Proteomes" id="UP000308199">
    <property type="component" value="Unassembled WGS sequence"/>
</dbReference>
<feature type="region of interest" description="Disordered" evidence="4">
    <location>
        <begin position="395"/>
        <end position="415"/>
    </location>
</feature>
<evidence type="ECO:0000256" key="2">
    <source>
        <dbReference type="ARBA" id="ARBA00004613"/>
    </source>
</evidence>
<dbReference type="InterPro" id="IPR011009">
    <property type="entry name" value="Kinase-like_dom_sf"/>
</dbReference>
<keyword evidence="7" id="KW-1185">Reference proteome</keyword>
<dbReference type="GO" id="GO:0043657">
    <property type="term" value="C:host cell"/>
    <property type="evidence" value="ECO:0007669"/>
    <property type="project" value="UniProtKB-SubCell"/>
</dbReference>
<dbReference type="PROSITE" id="PS50011">
    <property type="entry name" value="PROTEIN_KINASE_DOM"/>
    <property type="match status" value="1"/>
</dbReference>
<dbReference type="AlphaFoldDB" id="A0A4S4L0K5"/>
<dbReference type="PANTHER" id="PTHR44167">
    <property type="entry name" value="OVARIAN-SPECIFIC SERINE/THREONINE-PROTEIN KINASE LOK-RELATED"/>
    <property type="match status" value="1"/>
</dbReference>
<reference evidence="6 7" key="1">
    <citation type="submission" date="2019-02" db="EMBL/GenBank/DDBJ databases">
        <title>Genome sequencing of the rare red list fungi Phellinidium pouzarii.</title>
        <authorList>
            <person name="Buettner E."/>
            <person name="Kellner H."/>
        </authorList>
    </citation>
    <scope>NUCLEOTIDE SEQUENCE [LARGE SCALE GENOMIC DNA]</scope>
    <source>
        <strain evidence="6 7">DSM 108285</strain>
    </source>
</reference>
<dbReference type="Pfam" id="PF20147">
    <property type="entry name" value="Crinkler"/>
    <property type="match status" value="1"/>
</dbReference>
<dbReference type="GO" id="GO:0044773">
    <property type="term" value="P:mitotic DNA damage checkpoint signaling"/>
    <property type="evidence" value="ECO:0007669"/>
    <property type="project" value="TreeGrafter"/>
</dbReference>
<evidence type="ECO:0000313" key="6">
    <source>
        <dbReference type="EMBL" id="THH04567.1"/>
    </source>
</evidence>
<dbReference type="GO" id="GO:0005524">
    <property type="term" value="F:ATP binding"/>
    <property type="evidence" value="ECO:0007669"/>
    <property type="project" value="InterPro"/>
</dbReference>
<accession>A0A4S4L0K5</accession>
<dbReference type="SUPFAM" id="SSF56112">
    <property type="entry name" value="Protein kinase-like (PK-like)"/>
    <property type="match status" value="1"/>
</dbReference>
<gene>
    <name evidence="6" type="ORF">EW145_g5428</name>
</gene>
<feature type="domain" description="Protein kinase" evidence="5">
    <location>
        <begin position="477"/>
        <end position="785"/>
    </location>
</feature>
<organism evidence="6 7">
    <name type="scientific">Phellinidium pouzarii</name>
    <dbReference type="NCBI Taxonomy" id="167371"/>
    <lineage>
        <taxon>Eukaryota</taxon>
        <taxon>Fungi</taxon>
        <taxon>Dikarya</taxon>
        <taxon>Basidiomycota</taxon>
        <taxon>Agaricomycotina</taxon>
        <taxon>Agaricomycetes</taxon>
        <taxon>Hymenochaetales</taxon>
        <taxon>Hymenochaetaceae</taxon>
        <taxon>Phellinidium</taxon>
    </lineage>
</organism>
<comment type="caution">
    <text evidence="6">The sequence shown here is derived from an EMBL/GenBank/DDBJ whole genome shotgun (WGS) entry which is preliminary data.</text>
</comment>
<name>A0A4S4L0K5_9AGAM</name>
<dbReference type="Pfam" id="PF00069">
    <property type="entry name" value="Pkinase"/>
    <property type="match status" value="1"/>
</dbReference>
<evidence type="ECO:0000256" key="4">
    <source>
        <dbReference type="SAM" id="MobiDB-lite"/>
    </source>
</evidence>
<proteinExistence type="predicted"/>
<dbReference type="Gene3D" id="1.10.510.10">
    <property type="entry name" value="Transferase(Phosphotransferase) domain 1"/>
    <property type="match status" value="1"/>
</dbReference>
<dbReference type="InterPro" id="IPR000719">
    <property type="entry name" value="Prot_kinase_dom"/>
</dbReference>
<evidence type="ECO:0000256" key="1">
    <source>
        <dbReference type="ARBA" id="ARBA00004340"/>
    </source>
</evidence>
<feature type="compositionally biased region" description="Basic and acidic residues" evidence="4">
    <location>
        <begin position="768"/>
        <end position="777"/>
    </location>
</feature>
<dbReference type="PROSITE" id="PS00108">
    <property type="entry name" value="PROTEIN_KINASE_ST"/>
    <property type="match status" value="1"/>
</dbReference>
<dbReference type="GO" id="GO:0005576">
    <property type="term" value="C:extracellular region"/>
    <property type="evidence" value="ECO:0007669"/>
    <property type="project" value="UniProtKB-SubCell"/>
</dbReference>
<feature type="compositionally biased region" description="Low complexity" evidence="4">
    <location>
        <begin position="395"/>
        <end position="406"/>
    </location>
</feature>
<dbReference type="EMBL" id="SGPK01000331">
    <property type="protein sequence ID" value="THH04567.1"/>
    <property type="molecule type" value="Genomic_DNA"/>
</dbReference>
<dbReference type="GO" id="GO:0005634">
    <property type="term" value="C:nucleus"/>
    <property type="evidence" value="ECO:0007669"/>
    <property type="project" value="TreeGrafter"/>
</dbReference>
<dbReference type="GO" id="GO:0004674">
    <property type="term" value="F:protein serine/threonine kinase activity"/>
    <property type="evidence" value="ECO:0007669"/>
    <property type="project" value="TreeGrafter"/>
</dbReference>
<dbReference type="InterPro" id="IPR008271">
    <property type="entry name" value="Ser/Thr_kinase_AS"/>
</dbReference>
<evidence type="ECO:0000259" key="5">
    <source>
        <dbReference type="PROSITE" id="PS50011"/>
    </source>
</evidence>
<keyword evidence="3" id="KW-0964">Secreted</keyword>
<protein>
    <recommendedName>
        <fullName evidence="5">Protein kinase domain-containing protein</fullName>
    </recommendedName>
</protein>
<dbReference type="InterPro" id="IPR045379">
    <property type="entry name" value="Crinkler_N"/>
</dbReference>
<dbReference type="PANTHER" id="PTHR44167:SF24">
    <property type="entry name" value="SERINE_THREONINE-PROTEIN KINASE CHK2"/>
    <property type="match status" value="1"/>
</dbReference>
<comment type="subcellular location">
    <subcellularLocation>
        <location evidence="1">Host cell</location>
    </subcellularLocation>
    <subcellularLocation>
        <location evidence="2">Secreted</location>
    </subcellularLocation>
</comment>
<feature type="region of interest" description="Disordered" evidence="4">
    <location>
        <begin position="735"/>
        <end position="785"/>
    </location>
</feature>